<evidence type="ECO:0000313" key="1">
    <source>
        <dbReference type="EMBL" id="CAF2267174.1"/>
    </source>
</evidence>
<organism evidence="1">
    <name type="scientific">Brassica napus</name>
    <name type="common">Rape</name>
    <dbReference type="NCBI Taxonomy" id="3708"/>
    <lineage>
        <taxon>Eukaryota</taxon>
        <taxon>Viridiplantae</taxon>
        <taxon>Streptophyta</taxon>
        <taxon>Embryophyta</taxon>
        <taxon>Tracheophyta</taxon>
        <taxon>Spermatophyta</taxon>
        <taxon>Magnoliopsida</taxon>
        <taxon>eudicotyledons</taxon>
        <taxon>Gunneridae</taxon>
        <taxon>Pentapetalae</taxon>
        <taxon>rosids</taxon>
        <taxon>malvids</taxon>
        <taxon>Brassicales</taxon>
        <taxon>Brassicaceae</taxon>
        <taxon>Brassiceae</taxon>
        <taxon>Brassica</taxon>
    </lineage>
</organism>
<reference evidence="1" key="1">
    <citation type="submission" date="2021-01" db="EMBL/GenBank/DDBJ databases">
        <authorList>
            <consortium name="Genoscope - CEA"/>
            <person name="William W."/>
        </authorList>
    </citation>
    <scope>NUCLEOTIDE SEQUENCE</scope>
</reference>
<protein>
    <submittedName>
        <fullName evidence="1">(rape) hypothetical protein</fullName>
    </submittedName>
</protein>
<dbReference type="EMBL" id="HG994358">
    <property type="protein sequence ID" value="CAF2267174.1"/>
    <property type="molecule type" value="Genomic_DNA"/>
</dbReference>
<accession>A0A817AU71</accession>
<dbReference type="AlphaFoldDB" id="A0A817AU71"/>
<name>A0A817AU71_BRANA</name>
<proteinExistence type="predicted"/>
<sequence>MFTFVCFLGYKYQVKMLLDATRFYSLGLLALRIQVCRTTGQELVPCAYDVVEDKLSCKQ</sequence>
<dbReference type="Proteomes" id="UP001295469">
    <property type="component" value="Chromosome A04"/>
</dbReference>
<gene>
    <name evidence="1" type="ORF">DARMORV10_A04P05000.1</name>
</gene>